<dbReference type="InterPro" id="IPR000639">
    <property type="entry name" value="Epox_hydrolase-like"/>
</dbReference>
<evidence type="ECO:0000256" key="1">
    <source>
        <dbReference type="ARBA" id="ARBA00022801"/>
    </source>
</evidence>
<evidence type="ECO:0000313" key="4">
    <source>
        <dbReference type="EMBL" id="TVY13500.1"/>
    </source>
</evidence>
<dbReference type="AlphaFoldDB" id="A0A8T9B0J9"/>
<name>A0A8T9B0J9_9HELO</name>
<evidence type="ECO:0000256" key="2">
    <source>
        <dbReference type="ARBA" id="ARBA00038334"/>
    </source>
</evidence>
<protein>
    <submittedName>
        <fullName evidence="4">Epoxide hydrolase A</fullName>
    </submittedName>
</protein>
<comment type="similarity">
    <text evidence="2">Belongs to the AB hydrolase superfamily. Epoxide hydrolase family.</text>
</comment>
<dbReference type="PRINTS" id="PR00412">
    <property type="entry name" value="EPOXHYDRLASE"/>
</dbReference>
<accession>A0A8T9B0J9</accession>
<dbReference type="PANTHER" id="PTHR43329">
    <property type="entry name" value="EPOXIDE HYDROLASE"/>
    <property type="match status" value="1"/>
</dbReference>
<sequence length="527" mass="58454">YERSDHPVIPTVPLIMSSPTFPPLPLPPGITESYLPSHDLTYHVLSAGDPSKPLLLCLHGFPELAFSWRKIMPQLASQGYHVVAYDQRGYGRTTGWDTRPFHQVDLNTFSFARLIRDAVILVNALGYKSVDCVLGHDFGAVGASICALMRPDIFKSVVIMSHPFKGPPSLPFAITSPNYNPPPSKPDIHTDLAKLPEPRKHYKWYYSTAPAASEMDNPAGEPLHTFLRGYFHLKSADWQGNNPQPLQSWCAPELAKLPYYYVMPLHSSMREAVSLDMRNENKDLVQEKSSRWLPDPDLAIYVREWSRTGFQGGLNWYRVATTEGGMKNVGLFAGKKIEVPMLFLSGRKDWGTYQEPGVVEKMAETCEKGCFKGVEIVEGAGHWVQQEQPERVVEIVSRFLWDNKVEGISIVSVYCPSPIPKIPAFTYSSLSSSLHIMQALHPVAVLTAGPVVVPVSTPTHVAPALFVVPPEYTVGPGATYVDMAVWILIRIPGSVAWYAPGKETSDGEALPPPVTVIWSVGDNSEYM</sequence>
<comment type="caution">
    <text evidence="4">The sequence shown here is derived from an EMBL/GenBank/DDBJ whole genome shotgun (WGS) entry which is preliminary data.</text>
</comment>
<dbReference type="Pfam" id="PF00561">
    <property type="entry name" value="Abhydrolase_1"/>
    <property type="match status" value="1"/>
</dbReference>
<dbReference type="SUPFAM" id="SSF53474">
    <property type="entry name" value="alpha/beta-Hydrolases"/>
    <property type="match status" value="1"/>
</dbReference>
<gene>
    <name evidence="4" type="primary">ephA</name>
    <name evidence="4" type="ORF">LARI1_G008256</name>
</gene>
<dbReference type="InterPro" id="IPR029058">
    <property type="entry name" value="AB_hydrolase_fold"/>
</dbReference>
<keyword evidence="1 4" id="KW-0378">Hydrolase</keyword>
<keyword evidence="5" id="KW-1185">Reference proteome</keyword>
<reference evidence="4 5" key="1">
    <citation type="submission" date="2018-05" db="EMBL/GenBank/DDBJ databases">
        <title>Whole genome sequencing for identification of molecular markers to develop diagnostic detection tools for the regulated plant pathogen Lachnellula willkommii.</title>
        <authorList>
            <person name="Giroux E."/>
            <person name="Bilodeau G."/>
        </authorList>
    </citation>
    <scope>NUCLEOTIDE SEQUENCE [LARGE SCALE GENOMIC DNA]</scope>
    <source>
        <strain evidence="4 5">CBS 203.66</strain>
    </source>
</reference>
<dbReference type="Gene3D" id="3.40.50.1820">
    <property type="entry name" value="alpha/beta hydrolase"/>
    <property type="match status" value="1"/>
</dbReference>
<dbReference type="EMBL" id="QGMF01000941">
    <property type="protein sequence ID" value="TVY13500.1"/>
    <property type="molecule type" value="Genomic_DNA"/>
</dbReference>
<dbReference type="Proteomes" id="UP000469559">
    <property type="component" value="Unassembled WGS sequence"/>
</dbReference>
<evidence type="ECO:0000259" key="3">
    <source>
        <dbReference type="Pfam" id="PF00561"/>
    </source>
</evidence>
<dbReference type="InterPro" id="IPR000073">
    <property type="entry name" value="AB_hydrolase_1"/>
</dbReference>
<feature type="domain" description="AB hydrolase-1" evidence="3">
    <location>
        <begin position="53"/>
        <end position="168"/>
    </location>
</feature>
<evidence type="ECO:0000313" key="5">
    <source>
        <dbReference type="Proteomes" id="UP000469559"/>
    </source>
</evidence>
<dbReference type="GO" id="GO:0016787">
    <property type="term" value="F:hydrolase activity"/>
    <property type="evidence" value="ECO:0007669"/>
    <property type="project" value="UniProtKB-KW"/>
</dbReference>
<proteinExistence type="inferred from homology"/>
<feature type="non-terminal residue" evidence="4">
    <location>
        <position position="1"/>
    </location>
</feature>
<organism evidence="4 5">
    <name type="scientific">Lachnellula arida</name>
    <dbReference type="NCBI Taxonomy" id="1316785"/>
    <lineage>
        <taxon>Eukaryota</taxon>
        <taxon>Fungi</taxon>
        <taxon>Dikarya</taxon>
        <taxon>Ascomycota</taxon>
        <taxon>Pezizomycotina</taxon>
        <taxon>Leotiomycetes</taxon>
        <taxon>Helotiales</taxon>
        <taxon>Lachnaceae</taxon>
        <taxon>Lachnellula</taxon>
    </lineage>
</organism>
<dbReference type="OrthoDB" id="408373at2759"/>